<evidence type="ECO:0000313" key="2">
    <source>
        <dbReference type="Proteomes" id="UP000032452"/>
    </source>
</evidence>
<comment type="caution">
    <text evidence="1">The sequence shown here is derived from an EMBL/GenBank/DDBJ whole genome shotgun (WGS) entry which is preliminary data.</text>
</comment>
<organism evidence="1 2">
    <name type="scientific">Aliterella atlantica CENA595</name>
    <dbReference type="NCBI Taxonomy" id="1618023"/>
    <lineage>
        <taxon>Bacteria</taxon>
        <taxon>Bacillati</taxon>
        <taxon>Cyanobacteriota</taxon>
        <taxon>Cyanophyceae</taxon>
        <taxon>Chroococcidiopsidales</taxon>
        <taxon>Aliterellaceae</taxon>
        <taxon>Aliterella</taxon>
    </lineage>
</organism>
<proteinExistence type="predicted"/>
<dbReference type="AlphaFoldDB" id="A0A0D8ZLT0"/>
<evidence type="ECO:0000313" key="1">
    <source>
        <dbReference type="EMBL" id="KJH69394.1"/>
    </source>
</evidence>
<accession>A0A0D8ZLT0</accession>
<protein>
    <submittedName>
        <fullName evidence="1">Uncharacterized protein</fullName>
    </submittedName>
</protein>
<gene>
    <name evidence="1" type="ORF">UH38_24125</name>
</gene>
<dbReference type="Proteomes" id="UP000032452">
    <property type="component" value="Unassembled WGS sequence"/>
</dbReference>
<dbReference type="EMBL" id="JYON01000047">
    <property type="protein sequence ID" value="KJH69394.1"/>
    <property type="molecule type" value="Genomic_DNA"/>
</dbReference>
<name>A0A0D8ZLT0_9CYAN</name>
<sequence length="59" mass="7265">MLHNPFDSNNQYENDLEDFKLPYKLQSKTDIEVMQRRYQELVKSTHKYIVRLGIMYQVR</sequence>
<reference evidence="1 2" key="1">
    <citation type="submission" date="2015-02" db="EMBL/GenBank/DDBJ databases">
        <title>Draft genome of a novel marine cyanobacterium (Chroococcales) isolated from South Atlantic Ocean.</title>
        <authorList>
            <person name="Rigonato J."/>
            <person name="Alvarenga D.O."/>
            <person name="Branco L.H."/>
            <person name="Varani A.M."/>
            <person name="Brandini F.P."/>
            <person name="Fiore M.F."/>
        </authorList>
    </citation>
    <scope>NUCLEOTIDE SEQUENCE [LARGE SCALE GENOMIC DNA]</scope>
    <source>
        <strain evidence="1 2">CENA595</strain>
    </source>
</reference>
<dbReference type="STRING" id="1618023.UH38_24125"/>
<keyword evidence="2" id="KW-1185">Reference proteome</keyword>